<organism evidence="1 2">
    <name type="scientific">Ensete ventricosum</name>
    <name type="common">Abyssinian banana</name>
    <name type="synonym">Musa ensete</name>
    <dbReference type="NCBI Taxonomy" id="4639"/>
    <lineage>
        <taxon>Eukaryota</taxon>
        <taxon>Viridiplantae</taxon>
        <taxon>Streptophyta</taxon>
        <taxon>Embryophyta</taxon>
        <taxon>Tracheophyta</taxon>
        <taxon>Spermatophyta</taxon>
        <taxon>Magnoliopsida</taxon>
        <taxon>Liliopsida</taxon>
        <taxon>Zingiberales</taxon>
        <taxon>Musaceae</taxon>
        <taxon>Ensete</taxon>
    </lineage>
</organism>
<dbReference type="EMBL" id="AMZH03022158">
    <property type="protein sequence ID" value="RRT37552.1"/>
    <property type="molecule type" value="Genomic_DNA"/>
</dbReference>
<gene>
    <name evidence="1" type="ORF">B296_00046670</name>
</gene>
<accession>A0A426XDK8</accession>
<dbReference type="AlphaFoldDB" id="A0A426XDK8"/>
<name>A0A426XDK8_ENSVE</name>
<evidence type="ECO:0000313" key="2">
    <source>
        <dbReference type="Proteomes" id="UP000287651"/>
    </source>
</evidence>
<comment type="caution">
    <text evidence="1">The sequence shown here is derived from an EMBL/GenBank/DDBJ whole genome shotgun (WGS) entry which is preliminary data.</text>
</comment>
<dbReference type="Proteomes" id="UP000287651">
    <property type="component" value="Unassembled WGS sequence"/>
</dbReference>
<sequence>MDLRILVDRSMWKLVSATLEIESITAIIILRLGKPWWDVICSVMRDVDLRNMFPNRLLSTVAGFNPTCLCYACVTKHLYVVRSRYYTSLDLKKIY</sequence>
<evidence type="ECO:0000313" key="1">
    <source>
        <dbReference type="EMBL" id="RRT37552.1"/>
    </source>
</evidence>
<reference evidence="1 2" key="1">
    <citation type="journal article" date="2014" name="Agronomy (Basel)">
        <title>A Draft Genome Sequence for Ensete ventricosum, the Drought-Tolerant Tree Against Hunger.</title>
        <authorList>
            <person name="Harrison J."/>
            <person name="Moore K.A."/>
            <person name="Paszkiewicz K."/>
            <person name="Jones T."/>
            <person name="Grant M."/>
            <person name="Ambacheew D."/>
            <person name="Muzemil S."/>
            <person name="Studholme D.J."/>
        </authorList>
    </citation>
    <scope>NUCLEOTIDE SEQUENCE [LARGE SCALE GENOMIC DNA]</scope>
</reference>
<protein>
    <submittedName>
        <fullName evidence="1">Uncharacterized protein</fullName>
    </submittedName>
</protein>
<proteinExistence type="predicted"/>